<keyword evidence="9" id="KW-1185">Reference proteome</keyword>
<comment type="subcellular location">
    <subcellularLocation>
        <location evidence="1">Membrane</location>
        <topology evidence="1">Multi-pass membrane protein</topology>
    </subcellularLocation>
</comment>
<dbReference type="GO" id="GO:0055088">
    <property type="term" value="P:lipid homeostasis"/>
    <property type="evidence" value="ECO:0007669"/>
    <property type="project" value="TreeGrafter"/>
</dbReference>
<dbReference type="PROSITE" id="PS50922">
    <property type="entry name" value="TLC"/>
    <property type="match status" value="1"/>
</dbReference>
<feature type="domain" description="TLC" evidence="7">
    <location>
        <begin position="53"/>
        <end position="276"/>
    </location>
</feature>
<organism evidence="8 9">
    <name type="scientific">Naegleria fowleri</name>
    <name type="common">Brain eating amoeba</name>
    <dbReference type="NCBI Taxonomy" id="5763"/>
    <lineage>
        <taxon>Eukaryota</taxon>
        <taxon>Discoba</taxon>
        <taxon>Heterolobosea</taxon>
        <taxon>Tetramitia</taxon>
        <taxon>Eutetramitia</taxon>
        <taxon>Vahlkampfiidae</taxon>
        <taxon>Naegleria</taxon>
    </lineage>
</organism>
<evidence type="ECO:0000256" key="3">
    <source>
        <dbReference type="ARBA" id="ARBA00022989"/>
    </source>
</evidence>
<evidence type="ECO:0000256" key="6">
    <source>
        <dbReference type="SAM" id="Phobius"/>
    </source>
</evidence>
<dbReference type="Pfam" id="PF03798">
    <property type="entry name" value="TRAM_LAG1_CLN8"/>
    <property type="match status" value="1"/>
</dbReference>
<dbReference type="PANTHER" id="PTHR13439">
    <property type="entry name" value="CT120 PROTEIN"/>
    <property type="match status" value="1"/>
</dbReference>
<keyword evidence="2 5" id="KW-0812">Transmembrane</keyword>
<evidence type="ECO:0000256" key="4">
    <source>
        <dbReference type="ARBA" id="ARBA00023136"/>
    </source>
</evidence>
<name>A0A6A5C1D8_NAEFO</name>
<dbReference type="AlphaFoldDB" id="A0A6A5C1D8"/>
<comment type="caution">
    <text evidence="8">The sequence shown here is derived from an EMBL/GenBank/DDBJ whole genome shotgun (WGS) entry which is preliminary data.</text>
</comment>
<evidence type="ECO:0000313" key="9">
    <source>
        <dbReference type="Proteomes" id="UP000444721"/>
    </source>
</evidence>
<evidence type="ECO:0000313" key="8">
    <source>
        <dbReference type="EMBL" id="KAF0983257.1"/>
    </source>
</evidence>
<gene>
    <name evidence="8" type="ORF">FDP41_010322</name>
</gene>
<dbReference type="InterPro" id="IPR050846">
    <property type="entry name" value="TLCD"/>
</dbReference>
<feature type="transmembrane region" description="Helical" evidence="6">
    <location>
        <begin position="65"/>
        <end position="83"/>
    </location>
</feature>
<sequence>MSHLFPLNLYIYIPSTLSFGILILLLNFLFRKLQEKYKGKFNSYLFRTHSSDLDCRELAFSTTNYIHAVISGLWGLYLFYYKFLNSEGVNKTNHSLMSIVKEPNHFFFSYNDSISNLMSFTLGYLTVDLFCYLFLVVLGESNLMNAIFHFVIVIAFSLYFVNGTGAIPALFGEISEIASIWIGQEELMENLLHDYSKKLYFVIHSLVNTLSFLITRTLMSVYLGFQLFSNMSDLVELRNVQSTTTCVIVYCQCVLLVLVIVMNFYFTVDCLRYSLNPIKKYLNKEKES</sequence>
<accession>A0A6A5C1D8</accession>
<dbReference type="GO" id="GO:0016020">
    <property type="term" value="C:membrane"/>
    <property type="evidence" value="ECO:0007669"/>
    <property type="project" value="UniProtKB-SubCell"/>
</dbReference>
<evidence type="ECO:0000259" key="7">
    <source>
        <dbReference type="PROSITE" id="PS50922"/>
    </source>
</evidence>
<evidence type="ECO:0000256" key="5">
    <source>
        <dbReference type="PROSITE-ProRule" id="PRU00205"/>
    </source>
</evidence>
<dbReference type="InterPro" id="IPR006634">
    <property type="entry name" value="TLC-dom"/>
</dbReference>
<dbReference type="Proteomes" id="UP000444721">
    <property type="component" value="Unassembled WGS sequence"/>
</dbReference>
<feature type="transmembrane region" description="Helical" evidence="6">
    <location>
        <begin position="12"/>
        <end position="30"/>
    </location>
</feature>
<evidence type="ECO:0000256" key="2">
    <source>
        <dbReference type="ARBA" id="ARBA00022692"/>
    </source>
</evidence>
<dbReference type="RefSeq" id="XP_044567970.1">
    <property type="nucleotide sequence ID" value="XM_044700608.1"/>
</dbReference>
<dbReference type="OrthoDB" id="10323261at2759"/>
<dbReference type="VEuPathDB" id="AmoebaDB:NfTy_011300"/>
<reference evidence="8 9" key="1">
    <citation type="journal article" date="2019" name="Sci. Rep.">
        <title>Nanopore sequencing improves the draft genome of the human pathogenic amoeba Naegleria fowleri.</title>
        <authorList>
            <person name="Liechti N."/>
            <person name="Schurch N."/>
            <person name="Bruggmann R."/>
            <person name="Wittwer M."/>
        </authorList>
    </citation>
    <scope>NUCLEOTIDE SEQUENCE [LARGE SCALE GENOMIC DNA]</scope>
    <source>
        <strain evidence="8 9">ATCC 30894</strain>
    </source>
</reference>
<dbReference type="GO" id="GO:0005783">
    <property type="term" value="C:endoplasmic reticulum"/>
    <property type="evidence" value="ECO:0007669"/>
    <property type="project" value="TreeGrafter"/>
</dbReference>
<dbReference type="VEuPathDB" id="AmoebaDB:NF0109420"/>
<keyword evidence="3 6" id="KW-1133">Transmembrane helix</keyword>
<feature type="transmembrane region" description="Helical" evidence="6">
    <location>
        <begin position="150"/>
        <end position="171"/>
    </location>
</feature>
<dbReference type="PANTHER" id="PTHR13439:SF0">
    <property type="entry name" value="TOPOISOMERASE I DAMAGE AFFECTED PROTEIN 4"/>
    <property type="match status" value="1"/>
</dbReference>
<feature type="transmembrane region" description="Helical" evidence="6">
    <location>
        <begin position="199"/>
        <end position="225"/>
    </location>
</feature>
<evidence type="ECO:0000256" key="1">
    <source>
        <dbReference type="ARBA" id="ARBA00004141"/>
    </source>
</evidence>
<protein>
    <recommendedName>
        <fullName evidence="7">TLC domain-containing protein</fullName>
    </recommendedName>
</protein>
<proteinExistence type="predicted"/>
<dbReference type="GeneID" id="68117537"/>
<dbReference type="VEuPathDB" id="AmoebaDB:FDP41_010322"/>
<dbReference type="EMBL" id="VFQX01000006">
    <property type="protein sequence ID" value="KAF0983257.1"/>
    <property type="molecule type" value="Genomic_DNA"/>
</dbReference>
<keyword evidence="4 5" id="KW-0472">Membrane</keyword>
<feature type="transmembrane region" description="Helical" evidence="6">
    <location>
        <begin position="246"/>
        <end position="266"/>
    </location>
</feature>
<feature type="transmembrane region" description="Helical" evidence="6">
    <location>
        <begin position="117"/>
        <end position="138"/>
    </location>
</feature>